<dbReference type="PROSITE" id="PS51375">
    <property type="entry name" value="PPR"/>
    <property type="match status" value="1"/>
</dbReference>
<keyword evidence="1" id="KW-0677">Repeat</keyword>
<dbReference type="Proteomes" id="UP001367508">
    <property type="component" value="Unassembled WGS sequence"/>
</dbReference>
<keyword evidence="4" id="KW-1185">Reference proteome</keyword>
<dbReference type="InterPro" id="IPR002885">
    <property type="entry name" value="PPR_rpt"/>
</dbReference>
<gene>
    <name evidence="3" type="ORF">VNO77_23796</name>
</gene>
<evidence type="ECO:0000313" key="3">
    <source>
        <dbReference type="EMBL" id="KAK7329626.1"/>
    </source>
</evidence>
<reference evidence="3 4" key="1">
    <citation type="submission" date="2024-01" db="EMBL/GenBank/DDBJ databases">
        <title>The genomes of 5 underutilized Papilionoideae crops provide insights into root nodulation and disease resistanc.</title>
        <authorList>
            <person name="Jiang F."/>
        </authorList>
    </citation>
    <scope>NUCLEOTIDE SEQUENCE [LARGE SCALE GENOMIC DNA]</scope>
    <source>
        <strain evidence="3">LVBAO_FW01</strain>
        <tissue evidence="3">Leaves</tissue>
    </source>
</reference>
<feature type="repeat" description="PPR" evidence="2">
    <location>
        <begin position="19"/>
        <end position="55"/>
    </location>
</feature>
<dbReference type="Gene3D" id="1.25.40.10">
    <property type="entry name" value="Tetratricopeptide repeat domain"/>
    <property type="match status" value="1"/>
</dbReference>
<evidence type="ECO:0000256" key="1">
    <source>
        <dbReference type="ARBA" id="ARBA00022737"/>
    </source>
</evidence>
<dbReference type="NCBIfam" id="TIGR00756">
    <property type="entry name" value="PPR"/>
    <property type="match status" value="1"/>
</dbReference>
<evidence type="ECO:0000256" key="2">
    <source>
        <dbReference type="PROSITE-ProRule" id="PRU00708"/>
    </source>
</evidence>
<dbReference type="PANTHER" id="PTHR47493">
    <property type="entry name" value="OS08G0520200 PROTEIN"/>
    <property type="match status" value="1"/>
</dbReference>
<dbReference type="EMBL" id="JAYMYQ010000005">
    <property type="protein sequence ID" value="KAK7329626.1"/>
    <property type="molecule type" value="Genomic_DNA"/>
</dbReference>
<comment type="caution">
    <text evidence="3">The sequence shown here is derived from an EMBL/GenBank/DDBJ whole genome shotgun (WGS) entry which is preliminary data.</text>
</comment>
<dbReference type="InterPro" id="IPR011990">
    <property type="entry name" value="TPR-like_helical_dom_sf"/>
</dbReference>
<accession>A0AAN9L5W2</accession>
<organism evidence="3 4">
    <name type="scientific">Canavalia gladiata</name>
    <name type="common">Sword bean</name>
    <name type="synonym">Dolichos gladiatus</name>
    <dbReference type="NCBI Taxonomy" id="3824"/>
    <lineage>
        <taxon>Eukaryota</taxon>
        <taxon>Viridiplantae</taxon>
        <taxon>Streptophyta</taxon>
        <taxon>Embryophyta</taxon>
        <taxon>Tracheophyta</taxon>
        <taxon>Spermatophyta</taxon>
        <taxon>Magnoliopsida</taxon>
        <taxon>eudicotyledons</taxon>
        <taxon>Gunneridae</taxon>
        <taxon>Pentapetalae</taxon>
        <taxon>rosids</taxon>
        <taxon>fabids</taxon>
        <taxon>Fabales</taxon>
        <taxon>Fabaceae</taxon>
        <taxon>Papilionoideae</taxon>
        <taxon>50 kb inversion clade</taxon>
        <taxon>NPAAA clade</taxon>
        <taxon>indigoferoid/millettioid clade</taxon>
        <taxon>Phaseoleae</taxon>
        <taxon>Canavalia</taxon>
    </lineage>
</organism>
<protein>
    <recommendedName>
        <fullName evidence="5">Pentatricopeptide repeat-containing protein</fullName>
    </recommendedName>
</protein>
<name>A0AAN9L5W2_CANGL</name>
<dbReference type="Pfam" id="PF13812">
    <property type="entry name" value="PPR_3"/>
    <property type="match status" value="1"/>
</dbReference>
<sequence>MEDALCAFQEMKIQGLKPSLDTYNPIIHRLSREGKFSDALLLFFFYEMKEFGLEPESETYDGLIRASGKFQMYDVRWNGKAISKNNVFKRMQLQYPTLVAMLRGLCHIWEG</sequence>
<evidence type="ECO:0000313" key="4">
    <source>
        <dbReference type="Proteomes" id="UP001367508"/>
    </source>
</evidence>
<dbReference type="PANTHER" id="PTHR47493:SF3">
    <property type="entry name" value="PENTACOTRIPEPTIDE-REPEAT REGION OF PRORP DOMAIN-CONTAINING PROTEIN"/>
    <property type="match status" value="1"/>
</dbReference>
<dbReference type="AlphaFoldDB" id="A0AAN9L5W2"/>
<proteinExistence type="predicted"/>
<evidence type="ECO:0008006" key="5">
    <source>
        <dbReference type="Google" id="ProtNLM"/>
    </source>
</evidence>